<evidence type="ECO:0000313" key="7">
    <source>
        <dbReference type="Proteomes" id="UP001324634"/>
    </source>
</evidence>
<keyword evidence="2" id="KW-0479">Metal-binding</keyword>
<feature type="binding site" evidence="2">
    <location>
        <position position="60"/>
    </location>
    <ligand>
        <name>Fe cation</name>
        <dbReference type="ChEBI" id="CHEBI:24875"/>
    </ligand>
</feature>
<dbReference type="InterPro" id="IPR014710">
    <property type="entry name" value="RmlC-like_jellyroll"/>
</dbReference>
<name>A0AAX4HT59_9BACT</name>
<dbReference type="KEGG" id="psti:SOO65_06880"/>
<dbReference type="EMBL" id="CP139487">
    <property type="protein sequence ID" value="WPU66467.1"/>
    <property type="molecule type" value="Genomic_DNA"/>
</dbReference>
<dbReference type="RefSeq" id="WP_321398705.1">
    <property type="nucleotide sequence ID" value="NZ_CP139487.1"/>
</dbReference>
<keyword evidence="7" id="KW-1185">Reference proteome</keyword>
<dbReference type="Gene3D" id="2.60.120.10">
    <property type="entry name" value="Jelly Rolls"/>
    <property type="match status" value="2"/>
</dbReference>
<evidence type="ECO:0000259" key="4">
    <source>
        <dbReference type="Pfam" id="PF02678"/>
    </source>
</evidence>
<dbReference type="SUPFAM" id="SSF51182">
    <property type="entry name" value="RmlC-like cupins"/>
    <property type="match status" value="1"/>
</dbReference>
<dbReference type="PANTHER" id="PTHR13903">
    <property type="entry name" value="PIRIN-RELATED"/>
    <property type="match status" value="1"/>
</dbReference>
<dbReference type="PANTHER" id="PTHR13903:SF8">
    <property type="entry name" value="PIRIN"/>
    <property type="match status" value="1"/>
</dbReference>
<feature type="binding site" evidence="2">
    <location>
        <position position="102"/>
    </location>
    <ligand>
        <name>Fe cation</name>
        <dbReference type="ChEBI" id="CHEBI:24875"/>
    </ligand>
</feature>
<feature type="domain" description="Pirin C-terminal" evidence="5">
    <location>
        <begin position="181"/>
        <end position="275"/>
    </location>
</feature>
<feature type="binding site" evidence="2">
    <location>
        <position position="104"/>
    </location>
    <ligand>
        <name>Fe cation</name>
        <dbReference type="ChEBI" id="CHEBI:24875"/>
    </ligand>
</feature>
<evidence type="ECO:0000256" key="2">
    <source>
        <dbReference type="PIRSR" id="PIRSR006232-1"/>
    </source>
</evidence>
<dbReference type="InterPro" id="IPR003829">
    <property type="entry name" value="Pirin_N_dom"/>
</dbReference>
<dbReference type="InterPro" id="IPR011051">
    <property type="entry name" value="RmlC_Cupin_sf"/>
</dbReference>
<dbReference type="PIRSF" id="PIRSF006232">
    <property type="entry name" value="Pirin"/>
    <property type="match status" value="1"/>
</dbReference>
<accession>A0AAX4HT59</accession>
<dbReference type="Pfam" id="PF02678">
    <property type="entry name" value="Pirin"/>
    <property type="match status" value="1"/>
</dbReference>
<gene>
    <name evidence="6" type="ORF">SOO65_06880</name>
</gene>
<reference evidence="6 7" key="1">
    <citation type="submission" date="2023-11" db="EMBL/GenBank/DDBJ databases">
        <title>Peredibacter starrii A3.12.</title>
        <authorList>
            <person name="Mitchell R.J."/>
        </authorList>
    </citation>
    <scope>NUCLEOTIDE SEQUENCE [LARGE SCALE GENOMIC DNA]</scope>
    <source>
        <strain evidence="6 7">A3.12</strain>
    </source>
</reference>
<dbReference type="AlphaFoldDB" id="A0AAX4HT59"/>
<dbReference type="CDD" id="cd02247">
    <property type="entry name" value="cupin_pirin_C"/>
    <property type="match status" value="1"/>
</dbReference>
<evidence type="ECO:0000259" key="5">
    <source>
        <dbReference type="Pfam" id="PF05726"/>
    </source>
</evidence>
<protein>
    <submittedName>
        <fullName evidence="6">Pirin family protein</fullName>
    </submittedName>
</protein>
<dbReference type="InterPro" id="IPR012093">
    <property type="entry name" value="Pirin"/>
</dbReference>
<evidence type="ECO:0000256" key="3">
    <source>
        <dbReference type="RuleBase" id="RU003457"/>
    </source>
</evidence>
<dbReference type="GO" id="GO:0046872">
    <property type="term" value="F:metal ion binding"/>
    <property type="evidence" value="ECO:0007669"/>
    <property type="project" value="UniProtKB-KW"/>
</dbReference>
<keyword evidence="2" id="KW-0408">Iron</keyword>
<comment type="similarity">
    <text evidence="1 3">Belongs to the pirin family.</text>
</comment>
<feature type="binding site" evidence="2">
    <location>
        <position position="58"/>
    </location>
    <ligand>
        <name>Fe cation</name>
        <dbReference type="ChEBI" id="CHEBI:24875"/>
    </ligand>
</feature>
<proteinExistence type="inferred from homology"/>
<dbReference type="Proteomes" id="UP001324634">
    <property type="component" value="Chromosome"/>
</dbReference>
<feature type="domain" description="Pirin N-terminal" evidence="4">
    <location>
        <begin position="21"/>
        <end position="124"/>
    </location>
</feature>
<comment type="cofactor">
    <cofactor evidence="2">
        <name>Fe cation</name>
        <dbReference type="ChEBI" id="CHEBI:24875"/>
    </cofactor>
    <text evidence="2">Binds 1 Fe cation per subunit.</text>
</comment>
<evidence type="ECO:0000256" key="1">
    <source>
        <dbReference type="ARBA" id="ARBA00008416"/>
    </source>
</evidence>
<evidence type="ECO:0000313" key="6">
    <source>
        <dbReference type="EMBL" id="WPU66467.1"/>
    </source>
</evidence>
<sequence length="290" mass="32309">MKNDINLTIEPRVKDIGIPVRRILPWAKKRMVGPFIFLDEMGPVFLHAPDDHIDVRPHPHIGLSTLTYLFEGSLYHRDSLGTVQEILPGEVNWMTAGKGISHSERETKEARSKDRRLHGLQFWVALPKHAEDMDPTFFHYDSNLVPKVETGSAKIDVVAGTFAGQTSPLIAHSPMIFLTARASKEGMLHIPSNGFELAIYVVKGTAMINGEKTSENKMVVFNTGSDLAIEHSADALIAVIGGEPFPEERYIYWNFVSSSKEKIEKAKIAWEDGSFPQVPGDAEKIPLPKD</sequence>
<dbReference type="Pfam" id="PF05726">
    <property type="entry name" value="Pirin_C"/>
    <property type="match status" value="1"/>
</dbReference>
<dbReference type="InterPro" id="IPR008778">
    <property type="entry name" value="Pirin_C_dom"/>
</dbReference>
<dbReference type="CDD" id="cd02909">
    <property type="entry name" value="cupin_pirin_N"/>
    <property type="match status" value="1"/>
</dbReference>
<organism evidence="6 7">
    <name type="scientific">Peredibacter starrii</name>
    <dbReference type="NCBI Taxonomy" id="28202"/>
    <lineage>
        <taxon>Bacteria</taxon>
        <taxon>Pseudomonadati</taxon>
        <taxon>Bdellovibrionota</taxon>
        <taxon>Bacteriovoracia</taxon>
        <taxon>Bacteriovoracales</taxon>
        <taxon>Bacteriovoracaceae</taxon>
        <taxon>Peredibacter</taxon>
    </lineage>
</organism>